<sequence>MCKLQLSSFISMNLADKEYLSSLEKEVIGNYVYFFSPLDKEYLSHFKDTIETLEELKKYKSWYQRIFDSKKLSEAKRIYKEEIDTIVKKISDLHKEQREEERLLYSKKTKMDKYWQLRKEIESMPQYGIWRQAVLQKFGRKCAVCGSTENLEVDHRYKSFYAITKEYGITNKVQAYGCAELWDIDNGAPLCKTHHDQTPSSRKYLQTNQKTI</sequence>
<evidence type="ECO:0000313" key="1">
    <source>
        <dbReference type="EMBL" id="KKP30104.1"/>
    </source>
</evidence>
<dbReference type="Proteomes" id="UP000034934">
    <property type="component" value="Unassembled WGS sequence"/>
</dbReference>
<protein>
    <recommendedName>
        <fullName evidence="3">HNH nuclease domain-containing protein</fullName>
    </recommendedName>
</protein>
<comment type="caution">
    <text evidence="1">The sequence shown here is derived from an EMBL/GenBank/DDBJ whole genome shotgun (WGS) entry which is preliminary data.</text>
</comment>
<accession>A0A0F9YEM0</accession>
<dbReference type="EMBL" id="LBOG01000004">
    <property type="protein sequence ID" value="KKP30104.1"/>
    <property type="molecule type" value="Genomic_DNA"/>
</dbReference>
<dbReference type="InterPro" id="IPR003615">
    <property type="entry name" value="HNH_nuc"/>
</dbReference>
<organism evidence="1 2">
    <name type="scientific">Candidatus Nomurabacteria bacterium GW2011_GWF1_31_48</name>
    <dbReference type="NCBI Taxonomy" id="1618767"/>
    <lineage>
        <taxon>Bacteria</taxon>
        <taxon>Candidatus Nomuraibacteriota</taxon>
    </lineage>
</organism>
<reference evidence="1 2" key="1">
    <citation type="journal article" date="2015" name="Nature">
        <title>rRNA introns, odd ribosomes, and small enigmatic genomes across a large radiation of phyla.</title>
        <authorList>
            <person name="Brown C.T."/>
            <person name="Hug L.A."/>
            <person name="Thomas B.C."/>
            <person name="Sharon I."/>
            <person name="Castelle C.J."/>
            <person name="Singh A."/>
            <person name="Wilkins M.J."/>
            <person name="Williams K.H."/>
            <person name="Banfield J.F."/>
        </authorList>
    </citation>
    <scope>NUCLEOTIDE SEQUENCE [LARGE SCALE GENOMIC DNA]</scope>
</reference>
<proteinExistence type="predicted"/>
<evidence type="ECO:0008006" key="3">
    <source>
        <dbReference type="Google" id="ProtNLM"/>
    </source>
</evidence>
<gene>
    <name evidence="1" type="ORF">UR19_C0004G0012</name>
</gene>
<dbReference type="AlphaFoldDB" id="A0A0F9YEM0"/>
<evidence type="ECO:0000313" key="2">
    <source>
        <dbReference type="Proteomes" id="UP000034934"/>
    </source>
</evidence>
<name>A0A0F9YEM0_9BACT</name>
<dbReference type="CDD" id="cd00085">
    <property type="entry name" value="HNHc"/>
    <property type="match status" value="1"/>
</dbReference>